<proteinExistence type="inferred from homology"/>
<dbReference type="GO" id="GO:0003723">
    <property type="term" value="F:RNA binding"/>
    <property type="evidence" value="ECO:0007669"/>
    <property type="project" value="UniProtKB-UniRule"/>
</dbReference>
<dbReference type="PROSITE" id="PS51195">
    <property type="entry name" value="Q_MOTIF"/>
    <property type="match status" value="1"/>
</dbReference>
<evidence type="ECO:0000259" key="9">
    <source>
        <dbReference type="PROSITE" id="PS51192"/>
    </source>
</evidence>
<evidence type="ECO:0000313" key="12">
    <source>
        <dbReference type="Proteomes" id="UP000887574"/>
    </source>
</evidence>
<dbReference type="Gene3D" id="3.40.50.300">
    <property type="entry name" value="P-loop containing nucleotide triphosphate hydrolases"/>
    <property type="match status" value="2"/>
</dbReference>
<dbReference type="Proteomes" id="UP000887574">
    <property type="component" value="Unplaced"/>
</dbReference>
<feature type="domain" description="Helicase ATP-binding" evidence="9">
    <location>
        <begin position="84"/>
        <end position="257"/>
    </location>
</feature>
<dbReference type="PROSITE" id="PS51194">
    <property type="entry name" value="HELICASE_CTER"/>
    <property type="match status" value="1"/>
</dbReference>
<evidence type="ECO:0000256" key="6">
    <source>
        <dbReference type="ARBA" id="ARBA00047984"/>
    </source>
</evidence>
<comment type="catalytic activity">
    <reaction evidence="6 8">
        <text>ATP + H2O = ADP + phosphate + H(+)</text>
        <dbReference type="Rhea" id="RHEA:13065"/>
        <dbReference type="ChEBI" id="CHEBI:15377"/>
        <dbReference type="ChEBI" id="CHEBI:15378"/>
        <dbReference type="ChEBI" id="CHEBI:30616"/>
        <dbReference type="ChEBI" id="CHEBI:43474"/>
        <dbReference type="ChEBI" id="CHEBI:456216"/>
        <dbReference type="EC" id="3.6.4.13"/>
    </reaction>
</comment>
<dbReference type="SMART" id="SM00487">
    <property type="entry name" value="DEXDc"/>
    <property type="match status" value="1"/>
</dbReference>
<evidence type="ECO:0000313" key="13">
    <source>
        <dbReference type="WBParaSite" id="jg14292"/>
    </source>
</evidence>
<dbReference type="CDD" id="cd17963">
    <property type="entry name" value="DEADc_DDX19_DDX25"/>
    <property type="match status" value="1"/>
</dbReference>
<evidence type="ECO:0000256" key="4">
    <source>
        <dbReference type="ARBA" id="ARBA00022840"/>
    </source>
</evidence>
<comment type="function">
    <text evidence="8">RNA helicase.</text>
</comment>
<accession>A0A915D156</accession>
<dbReference type="SMART" id="SM00490">
    <property type="entry name" value="HELICc"/>
    <property type="match status" value="1"/>
</dbReference>
<keyword evidence="2 8" id="KW-0378">Hydrolase</keyword>
<comment type="domain">
    <text evidence="8">The Q motif is unique to and characteristic of the DEAD box family of RNA helicases and controls ATP binding and hydrolysis.</text>
</comment>
<dbReference type="InterPro" id="IPR001650">
    <property type="entry name" value="Helicase_C-like"/>
</dbReference>
<dbReference type="WBParaSite" id="jg14292">
    <property type="protein sequence ID" value="jg14292"/>
    <property type="gene ID" value="jg14292"/>
</dbReference>
<dbReference type="SUPFAM" id="SSF52540">
    <property type="entry name" value="P-loop containing nucleoside triphosphate hydrolases"/>
    <property type="match status" value="2"/>
</dbReference>
<dbReference type="CDD" id="cd18787">
    <property type="entry name" value="SF2_C_DEAD"/>
    <property type="match status" value="1"/>
</dbReference>
<dbReference type="Pfam" id="PF00270">
    <property type="entry name" value="DEAD"/>
    <property type="match status" value="1"/>
</dbReference>
<dbReference type="AlphaFoldDB" id="A0A915D156"/>
<comment type="similarity">
    <text evidence="8">Belongs to the DEAD box helicase family.</text>
</comment>
<evidence type="ECO:0000259" key="10">
    <source>
        <dbReference type="PROSITE" id="PS51194"/>
    </source>
</evidence>
<organism evidence="12 13">
    <name type="scientific">Ditylenchus dipsaci</name>
    <dbReference type="NCBI Taxonomy" id="166011"/>
    <lineage>
        <taxon>Eukaryota</taxon>
        <taxon>Metazoa</taxon>
        <taxon>Ecdysozoa</taxon>
        <taxon>Nematoda</taxon>
        <taxon>Chromadorea</taxon>
        <taxon>Rhabditida</taxon>
        <taxon>Tylenchina</taxon>
        <taxon>Tylenchomorpha</taxon>
        <taxon>Sphaerularioidea</taxon>
        <taxon>Anguinidae</taxon>
        <taxon>Anguininae</taxon>
        <taxon>Ditylenchus</taxon>
    </lineage>
</organism>
<dbReference type="Pfam" id="PF00271">
    <property type="entry name" value="Helicase_C"/>
    <property type="match status" value="1"/>
</dbReference>
<dbReference type="InterPro" id="IPR011545">
    <property type="entry name" value="DEAD/DEAH_box_helicase_dom"/>
</dbReference>
<dbReference type="GO" id="GO:0005524">
    <property type="term" value="F:ATP binding"/>
    <property type="evidence" value="ECO:0007669"/>
    <property type="project" value="UniProtKB-UniRule"/>
</dbReference>
<evidence type="ECO:0000256" key="8">
    <source>
        <dbReference type="RuleBase" id="RU365068"/>
    </source>
</evidence>
<name>A0A915D156_9BILA</name>
<keyword evidence="4 8" id="KW-0067">ATP-binding</keyword>
<feature type="domain" description="DEAD-box RNA helicase Q" evidence="11">
    <location>
        <begin position="51"/>
        <end position="79"/>
    </location>
</feature>
<keyword evidence="12" id="KW-1185">Reference proteome</keyword>
<keyword evidence="1 8" id="KW-0547">Nucleotide-binding</keyword>
<dbReference type="InterPro" id="IPR014014">
    <property type="entry name" value="RNA_helicase_DEAD_Q_motif"/>
</dbReference>
<evidence type="ECO:0000259" key="11">
    <source>
        <dbReference type="PROSITE" id="PS51195"/>
    </source>
</evidence>
<dbReference type="InterPro" id="IPR027417">
    <property type="entry name" value="P-loop_NTPase"/>
</dbReference>
<dbReference type="PANTHER" id="PTHR24031">
    <property type="entry name" value="RNA HELICASE"/>
    <property type="match status" value="1"/>
</dbReference>
<dbReference type="GO" id="GO:0016787">
    <property type="term" value="F:hydrolase activity"/>
    <property type="evidence" value="ECO:0007669"/>
    <property type="project" value="UniProtKB-KW"/>
</dbReference>
<dbReference type="EC" id="3.6.4.13" evidence="8"/>
<reference evidence="13" key="1">
    <citation type="submission" date="2022-11" db="UniProtKB">
        <authorList>
            <consortium name="WormBaseParasite"/>
        </authorList>
    </citation>
    <scope>IDENTIFICATION</scope>
</reference>
<dbReference type="FunFam" id="3.40.50.300:FF:000849">
    <property type="entry name" value="ATP-dependent RNA helicase DBP5"/>
    <property type="match status" value="1"/>
</dbReference>
<sequence>MDFKPDENNVHSADISYLNKILNQKLNLLNEGVVEVRKQQKDPNSPLYSIRTFKDLRLKPQLIEALYLMGFHQPSKIQEAALPVLLCEPPQDIIAQSQSGTGKTATFLLVMLNRVDPEKKYPQCVCLAPTMELARQIGEVAKRMAQKMEGVKIRYAVKGERVERNAVFTEQILIGTPGKMIDWMLKFRLIDASKIICFVLDEADIMISQEGHQENSIKIHNEIITSSPDCQCMLFSATYSDQVFKFAEKLIADPVIITIRRQDQSLPYIRQYYVKCPDRESKYKAILALYQSLTVASSIIFSVEEIVACCMAIFRKHNVLITTNLSARGLDMPQVSLVVNYDPPVTFEQCPQPDYDTYLHRIGRTGRFGKPGIAINLVDSDIVMSFVAKFRDHFGRPIDLLDAMTTINWRR</sequence>
<evidence type="ECO:0000256" key="2">
    <source>
        <dbReference type="ARBA" id="ARBA00022801"/>
    </source>
</evidence>
<keyword evidence="5 8" id="KW-0694">RNA-binding</keyword>
<feature type="domain" description="Helicase C-terminal" evidence="10">
    <location>
        <begin position="242"/>
        <end position="409"/>
    </location>
</feature>
<evidence type="ECO:0000256" key="5">
    <source>
        <dbReference type="ARBA" id="ARBA00022884"/>
    </source>
</evidence>
<evidence type="ECO:0000256" key="7">
    <source>
        <dbReference type="PROSITE-ProRule" id="PRU00552"/>
    </source>
</evidence>
<dbReference type="PROSITE" id="PS51192">
    <property type="entry name" value="HELICASE_ATP_BIND_1"/>
    <property type="match status" value="1"/>
</dbReference>
<keyword evidence="3 8" id="KW-0347">Helicase</keyword>
<protein>
    <recommendedName>
        <fullName evidence="8">ATP-dependent RNA helicase</fullName>
        <ecNumber evidence="8">3.6.4.13</ecNumber>
    </recommendedName>
</protein>
<feature type="short sequence motif" description="Q motif" evidence="7">
    <location>
        <begin position="51"/>
        <end position="79"/>
    </location>
</feature>
<dbReference type="GO" id="GO:0003724">
    <property type="term" value="F:RNA helicase activity"/>
    <property type="evidence" value="ECO:0007669"/>
    <property type="project" value="UniProtKB-EC"/>
</dbReference>
<evidence type="ECO:0000256" key="1">
    <source>
        <dbReference type="ARBA" id="ARBA00022741"/>
    </source>
</evidence>
<evidence type="ECO:0000256" key="3">
    <source>
        <dbReference type="ARBA" id="ARBA00022806"/>
    </source>
</evidence>
<dbReference type="InterPro" id="IPR014001">
    <property type="entry name" value="Helicase_ATP-bd"/>
</dbReference>